<dbReference type="RefSeq" id="XP_013237320.1">
    <property type="nucleotide sequence ID" value="XM_013381866.1"/>
</dbReference>
<dbReference type="EMBL" id="JMKJ01000466">
    <property type="protein sequence ID" value="KGG50878.1"/>
    <property type="molecule type" value="Genomic_DNA"/>
</dbReference>
<comment type="caution">
    <text evidence="1">The sequence shown here is derived from an EMBL/GenBank/DDBJ whole genome shotgun (WGS) entry which is preliminary data.</text>
</comment>
<evidence type="ECO:0000313" key="2">
    <source>
        <dbReference type="Proteomes" id="UP000029725"/>
    </source>
</evidence>
<dbReference type="InterPro" id="IPR051864">
    <property type="entry name" value="NCF2_NOXA1"/>
</dbReference>
<dbReference type="OrthoDB" id="9450131at2759"/>
<protein>
    <recommendedName>
        <fullName evidence="3">PB1 domain-containing protein</fullName>
    </recommendedName>
</protein>
<organism evidence="1 2">
    <name type="scientific">Mitosporidium daphniae</name>
    <dbReference type="NCBI Taxonomy" id="1485682"/>
    <lineage>
        <taxon>Eukaryota</taxon>
        <taxon>Fungi</taxon>
        <taxon>Fungi incertae sedis</taxon>
        <taxon>Microsporidia</taxon>
        <taxon>Mitosporidium</taxon>
    </lineage>
</organism>
<proteinExistence type="predicted"/>
<keyword evidence="2" id="KW-1185">Reference proteome</keyword>
<gene>
    <name evidence="1" type="ORF">DI09_51p40</name>
</gene>
<dbReference type="HOGENOM" id="CLU_1124794_0_0_1"/>
<dbReference type="InterPro" id="IPR011990">
    <property type="entry name" value="TPR-like_helical_dom_sf"/>
</dbReference>
<accession>A0A098VPF5</accession>
<reference evidence="1 2" key="1">
    <citation type="submission" date="2014-04" db="EMBL/GenBank/DDBJ databases">
        <title>A new species of microsporidia sheds light on the evolution of extreme parasitism.</title>
        <authorList>
            <person name="Haag K.L."/>
            <person name="James T.Y."/>
            <person name="Larsson R."/>
            <person name="Schaer T.M."/>
            <person name="Refardt D."/>
            <person name="Pombert J.-F."/>
            <person name="Ebert D."/>
        </authorList>
    </citation>
    <scope>NUCLEOTIDE SEQUENCE [LARGE SCALE GENOMIC DNA]</scope>
    <source>
        <strain evidence="1 2">UGP3</strain>
        <tissue evidence="1">Spores</tissue>
    </source>
</reference>
<dbReference type="AlphaFoldDB" id="A0A098VPF5"/>
<dbReference type="GeneID" id="25260232"/>
<dbReference type="VEuPathDB" id="MicrosporidiaDB:DI09_51p40"/>
<dbReference type="SUPFAM" id="SSF54277">
    <property type="entry name" value="CAD &amp; PB1 domains"/>
    <property type="match status" value="1"/>
</dbReference>
<dbReference type="PANTHER" id="PTHR15175">
    <property type="entry name" value="NEUTROPHIL CYTOSOLIC FACTOR 2, NEUTROPHIL NADPH OXIDASE FACTOR 2"/>
    <property type="match status" value="1"/>
</dbReference>
<name>A0A098VPF5_9MICR</name>
<sequence length="247" mass="28337">MQSTQLDTFFAIGHFQCGYLFEALGRHEEAIKSYLACINVGANISFRDSKVIDYEQLGIDLRLCLCEAYFNLAIIYLNGPDAYEEGMRYLLLAADNIHFPRHERIELSLRDRGERRVPFSIKKGAIFRPGSIRLLYNEAPSICTDSGINTDVDQKILSTAAINVATELNSKVVKIILDKERCIYRKWSIISTEKEAIYGSLMALLNEKEHWYFRDNEGDWASITSPQDLEIALEVMEKEKIFTITKF</sequence>
<dbReference type="Proteomes" id="UP000029725">
    <property type="component" value="Unassembled WGS sequence"/>
</dbReference>
<evidence type="ECO:0008006" key="3">
    <source>
        <dbReference type="Google" id="ProtNLM"/>
    </source>
</evidence>
<evidence type="ECO:0000313" key="1">
    <source>
        <dbReference type="EMBL" id="KGG50878.1"/>
    </source>
</evidence>
<dbReference type="Gene3D" id="1.25.40.10">
    <property type="entry name" value="Tetratricopeptide repeat domain"/>
    <property type="match status" value="1"/>
</dbReference>
<dbReference type="PANTHER" id="PTHR15175:SF0">
    <property type="entry name" value="SH3 DOMAIN-CONTAINING PROTEIN C23A1.17"/>
    <property type="match status" value="1"/>
</dbReference>